<dbReference type="PANTHER" id="PTHR43525">
    <property type="entry name" value="PROTEIN MALY"/>
    <property type="match status" value="1"/>
</dbReference>
<dbReference type="RefSeq" id="WP_235821547.1">
    <property type="nucleotide sequence ID" value="NZ_BMHB01000003.1"/>
</dbReference>
<proteinExistence type="inferred from homology"/>
<dbReference type="NCBIfam" id="TIGR04350">
    <property type="entry name" value="C_S_lyase_PatB"/>
    <property type="match status" value="1"/>
</dbReference>
<dbReference type="AlphaFoldDB" id="A0A8J3AP86"/>
<dbReference type="Pfam" id="PF00155">
    <property type="entry name" value="Aminotran_1_2"/>
    <property type="match status" value="1"/>
</dbReference>
<gene>
    <name evidence="7" type="primary">PatB</name>
    <name evidence="7" type="ORF">GCM10007380_38470</name>
</gene>
<evidence type="ECO:0000256" key="5">
    <source>
        <dbReference type="ARBA" id="ARBA00037974"/>
    </source>
</evidence>
<dbReference type="Gene3D" id="3.40.640.10">
    <property type="entry name" value="Type I PLP-dependent aspartate aminotransferase-like (Major domain)"/>
    <property type="match status" value="1"/>
</dbReference>
<comment type="caution">
    <text evidence="7">The sequence shown here is derived from an EMBL/GenBank/DDBJ whole genome shotgun (WGS) entry which is preliminary data.</text>
</comment>
<dbReference type="InterPro" id="IPR015424">
    <property type="entry name" value="PyrdxlP-dep_Trfase"/>
</dbReference>
<evidence type="ECO:0000256" key="2">
    <source>
        <dbReference type="ARBA" id="ARBA00012224"/>
    </source>
</evidence>
<evidence type="ECO:0000313" key="8">
    <source>
        <dbReference type="Proteomes" id="UP000626244"/>
    </source>
</evidence>
<reference evidence="8" key="1">
    <citation type="journal article" date="2019" name="Int. J. Syst. Evol. Microbiol.">
        <title>The Global Catalogue of Microorganisms (GCM) 10K type strain sequencing project: providing services to taxonomists for standard genome sequencing and annotation.</title>
        <authorList>
            <consortium name="The Broad Institute Genomics Platform"/>
            <consortium name="The Broad Institute Genome Sequencing Center for Infectious Disease"/>
            <person name="Wu L."/>
            <person name="Ma J."/>
        </authorList>
    </citation>
    <scope>NUCLEOTIDE SEQUENCE [LARGE SCALE GENOMIC DNA]</scope>
    <source>
        <strain evidence="8">CGMCC 1.14993</strain>
    </source>
</reference>
<name>A0A8J3AP86_9BACI</name>
<comment type="similarity">
    <text evidence="5">Belongs to the class-II pyridoxal-phosphate-dependent aminotransferase family. MalY/PatB cystathionine beta-lyase subfamily.</text>
</comment>
<dbReference type="Proteomes" id="UP000626244">
    <property type="component" value="Unassembled WGS sequence"/>
</dbReference>
<feature type="domain" description="Aminotransferase class I/classII large" evidence="6">
    <location>
        <begin position="31"/>
        <end position="383"/>
    </location>
</feature>
<evidence type="ECO:0000256" key="4">
    <source>
        <dbReference type="ARBA" id="ARBA00023239"/>
    </source>
</evidence>
<organism evidence="7 8">
    <name type="scientific">Gottfriedia solisilvae</name>
    <dbReference type="NCBI Taxonomy" id="1516104"/>
    <lineage>
        <taxon>Bacteria</taxon>
        <taxon>Bacillati</taxon>
        <taxon>Bacillota</taxon>
        <taxon>Bacilli</taxon>
        <taxon>Bacillales</taxon>
        <taxon>Bacillaceae</taxon>
        <taxon>Gottfriedia</taxon>
    </lineage>
</organism>
<dbReference type="SUPFAM" id="SSF53383">
    <property type="entry name" value="PLP-dependent transferases"/>
    <property type="match status" value="1"/>
</dbReference>
<dbReference type="InterPro" id="IPR015422">
    <property type="entry name" value="PyrdxlP-dep_Trfase_small"/>
</dbReference>
<evidence type="ECO:0000313" key="7">
    <source>
        <dbReference type="EMBL" id="GGI17543.1"/>
    </source>
</evidence>
<evidence type="ECO:0000256" key="3">
    <source>
        <dbReference type="ARBA" id="ARBA00022898"/>
    </source>
</evidence>
<dbReference type="InterPro" id="IPR051798">
    <property type="entry name" value="Class-II_PLP-Dep_Aminotrans"/>
</dbReference>
<sequence>MKFNFNEEISRKNTNSTKWDSIDQVFGCTEVLPLWIADMDLACAPAIVEALTKRAQHPIYGYGHIPEEFFEAAINWGAKRFGTKINREWLTTVPGVVPALNLAIDAFTKVGDEVIIQPPVYYPFFSVVKNNGRNLVENPLIEQDGYYYMDLDDLEKKITSKTKLLILCSPANPVGRVWSREELNALVEVCKKHKIIIIADEIHADLVYEKGTHIPFYSISEDAANMSITFMSPSKTFNIAGLFSSLAVIPNPDLFTEFTHSILRASLENLNIFGIEAVIAAYNEGDEWLDELLIHLKGNAEYIHNYLKKHIPEVKMKVTEATYLGWLDFRDLGLTCDELNKFLVKDAKLGCNEGRVFGSNGKGFMRLNYACSRKTIEEAMVRLDQAVRKLKVCVNE</sequence>
<dbReference type="CDD" id="cd00609">
    <property type="entry name" value="AAT_like"/>
    <property type="match status" value="1"/>
</dbReference>
<comment type="cofactor">
    <cofactor evidence="1">
        <name>pyridoxal 5'-phosphate</name>
        <dbReference type="ChEBI" id="CHEBI:597326"/>
    </cofactor>
</comment>
<dbReference type="EC" id="4.4.1.13" evidence="2"/>
<dbReference type="Gene3D" id="3.90.1150.10">
    <property type="entry name" value="Aspartate Aminotransferase, domain 1"/>
    <property type="match status" value="1"/>
</dbReference>
<dbReference type="GO" id="GO:0047804">
    <property type="term" value="F:cysteine-S-conjugate beta-lyase activity"/>
    <property type="evidence" value="ECO:0007669"/>
    <property type="project" value="UniProtKB-EC"/>
</dbReference>
<dbReference type="PANTHER" id="PTHR43525:SF1">
    <property type="entry name" value="PROTEIN MALY"/>
    <property type="match status" value="1"/>
</dbReference>
<keyword evidence="8" id="KW-1185">Reference proteome</keyword>
<protein>
    <recommendedName>
        <fullName evidence="2">cysteine-S-conjugate beta-lyase</fullName>
        <ecNumber evidence="2">4.4.1.13</ecNumber>
    </recommendedName>
</protein>
<evidence type="ECO:0000259" key="6">
    <source>
        <dbReference type="Pfam" id="PF00155"/>
    </source>
</evidence>
<dbReference type="GO" id="GO:0030170">
    <property type="term" value="F:pyridoxal phosphate binding"/>
    <property type="evidence" value="ECO:0007669"/>
    <property type="project" value="InterPro"/>
</dbReference>
<evidence type="ECO:0000256" key="1">
    <source>
        <dbReference type="ARBA" id="ARBA00001933"/>
    </source>
</evidence>
<dbReference type="InterPro" id="IPR027619">
    <property type="entry name" value="C-S_lyase_PatB-like"/>
</dbReference>
<keyword evidence="3" id="KW-0663">Pyridoxal phosphate</keyword>
<dbReference type="InterPro" id="IPR004839">
    <property type="entry name" value="Aminotransferase_I/II_large"/>
</dbReference>
<keyword evidence="4" id="KW-0456">Lyase</keyword>
<accession>A0A8J3AP86</accession>
<dbReference type="InterPro" id="IPR015421">
    <property type="entry name" value="PyrdxlP-dep_Trfase_major"/>
</dbReference>
<dbReference type="EMBL" id="BMHB01000003">
    <property type="protein sequence ID" value="GGI17543.1"/>
    <property type="molecule type" value="Genomic_DNA"/>
</dbReference>